<feature type="compositionally biased region" description="Polar residues" evidence="1">
    <location>
        <begin position="15"/>
        <end position="28"/>
    </location>
</feature>
<evidence type="ECO:0000256" key="1">
    <source>
        <dbReference type="SAM" id="MobiDB-lite"/>
    </source>
</evidence>
<feature type="region of interest" description="Disordered" evidence="1">
    <location>
        <begin position="1111"/>
        <end position="1246"/>
    </location>
</feature>
<keyword evidence="3" id="KW-1185">Reference proteome</keyword>
<feature type="compositionally biased region" description="Polar residues" evidence="1">
    <location>
        <begin position="238"/>
        <end position="259"/>
    </location>
</feature>
<organism evidence="2 3">
    <name type="scientific">Filobasidium floriforme</name>
    <dbReference type="NCBI Taxonomy" id="5210"/>
    <lineage>
        <taxon>Eukaryota</taxon>
        <taxon>Fungi</taxon>
        <taxon>Dikarya</taxon>
        <taxon>Basidiomycota</taxon>
        <taxon>Agaricomycotina</taxon>
        <taxon>Tremellomycetes</taxon>
        <taxon>Filobasidiales</taxon>
        <taxon>Filobasidiaceae</taxon>
        <taxon>Filobasidium</taxon>
    </lineage>
</organism>
<name>A0A8K0NSV3_9TREE</name>
<feature type="compositionally biased region" description="Low complexity" evidence="1">
    <location>
        <begin position="218"/>
        <end position="236"/>
    </location>
</feature>
<feature type="region of interest" description="Disordered" evidence="1">
    <location>
        <begin position="102"/>
        <end position="279"/>
    </location>
</feature>
<dbReference type="Proteomes" id="UP000812966">
    <property type="component" value="Unassembled WGS sequence"/>
</dbReference>
<gene>
    <name evidence="2" type="ORF">FFLO_00928</name>
</gene>
<feature type="region of interest" description="Disordered" evidence="1">
    <location>
        <begin position="1298"/>
        <end position="1334"/>
    </location>
</feature>
<feature type="compositionally biased region" description="Basic and acidic residues" evidence="1">
    <location>
        <begin position="119"/>
        <end position="128"/>
    </location>
</feature>
<feature type="region of interest" description="Disordered" evidence="1">
    <location>
        <begin position="329"/>
        <end position="362"/>
    </location>
</feature>
<feature type="compositionally biased region" description="Low complexity" evidence="1">
    <location>
        <begin position="331"/>
        <end position="341"/>
    </location>
</feature>
<feature type="region of interest" description="Disordered" evidence="1">
    <location>
        <begin position="509"/>
        <end position="553"/>
    </location>
</feature>
<feature type="compositionally biased region" description="Polar residues" evidence="1">
    <location>
        <begin position="159"/>
        <end position="176"/>
    </location>
</feature>
<dbReference type="EMBL" id="JABELV010000011">
    <property type="protein sequence ID" value="KAG7571103.1"/>
    <property type="molecule type" value="Genomic_DNA"/>
</dbReference>
<feature type="region of interest" description="Disordered" evidence="1">
    <location>
        <begin position="1"/>
        <end position="28"/>
    </location>
</feature>
<feature type="compositionally biased region" description="Polar residues" evidence="1">
    <location>
        <begin position="529"/>
        <end position="538"/>
    </location>
</feature>
<feature type="region of interest" description="Disordered" evidence="1">
    <location>
        <begin position="1720"/>
        <end position="1750"/>
    </location>
</feature>
<protein>
    <submittedName>
        <fullName evidence="2">Uncharacterized protein</fullName>
    </submittedName>
</protein>
<proteinExistence type="predicted"/>
<feature type="compositionally biased region" description="Basic and acidic residues" evidence="1">
    <location>
        <begin position="511"/>
        <end position="527"/>
    </location>
</feature>
<accession>A0A8K0NSV3</accession>
<feature type="compositionally biased region" description="Pro residues" evidence="1">
    <location>
        <begin position="1739"/>
        <end position="1750"/>
    </location>
</feature>
<feature type="region of interest" description="Disordered" evidence="1">
    <location>
        <begin position="706"/>
        <end position="737"/>
    </location>
</feature>
<evidence type="ECO:0000313" key="3">
    <source>
        <dbReference type="Proteomes" id="UP000812966"/>
    </source>
</evidence>
<evidence type="ECO:0000313" key="2">
    <source>
        <dbReference type="EMBL" id="KAG7571103.1"/>
    </source>
</evidence>
<comment type="caution">
    <text evidence="2">The sequence shown here is derived from an EMBL/GenBank/DDBJ whole genome shotgun (WGS) entry which is preliminary data.</text>
</comment>
<sequence length="1750" mass="188289">MNRTARPYPPARDSYMSNSSAMTDSSQSTVMTDIWDHGNGLTGLGSPGKAGWRTSQIGSHRNYGYGASASSRPFYKRASTNITIPDESPEKKDKAPLLEEVEEAAEDDTNTVVEEDLEGSERMKHFPEADEEVTITFGEDAGESKTKAETSPPKPLFGGTTSWTSGYPTSPSTRGSIRSRPASTLFYKPVNPETSSPLPDRQALRESPRRGSRTSHIAAALEALESKAASSSEGALPTTPTRSKPSKRVSSTIQSISKSRTADQDAETPASGMKASPSIMALRNTGGIKNRISMIEQTSEGLPPTDAFRITSGPRQIIATTASYVPKSPVLSLRSPSQRSSRLLERSLSRRTTTTTQSRAGASSFADFIEGEESAGSDMTLAKDDRVADPLNLQSPVETYESFGVESFYGEGSRLDADKGDLAEREGDIRSGSLLITPSGNLINLPHVAPLNLHRPASSIVSAIWQGEQDKNRFNTVREFDVMTPELSDQGTRSTEQGQFQLLTPTLSDMNKTHDLPRTPPREEDAKTVSPSHFSTSKSLRRRARVPPPELTPKTAATSVFRAPSTKTVRTAAWIQGTATEPDTENVDPGNAIGLETAGHAKAMIDRFEAQAGIDDGPASAAKSLPSTPIKRSARQIGLGTPPVRGNQTESRIPSGRTGMRGELSGSYANNRNKPLPAIYPYESQRDAGLRPPERTWTSEEVVIPVSPPRVNGKSSSPWNAGHSPLKGIGKKGKSPLKDFMGRLHVVRNKVKSEVGRRRAGTLEKVNKTPSWVVPAYRAGGGTDPVEDVFGNMSPLPPKPMEKEAENGLGPDVGVAHSVLSSSVTPSQTVPLVRDRMGDAEMQTEAPLQEMPQPVLRQSTGFCLLPPPCSTTDTIGSWVPSDLLLTIGELSVKPAFEQDAWQFNTQECSDIRSLSSRQAMEQGIPPVFTEDGNQADILELSFGESSPRRYIAVEGLANRLGWVSALWDAILASQRRTDSVATSDRHTQGNSVFYTPFAMGLQSSGPLTIRNRDATPASISTLRMASDSTPRASPRMASALRNSVQGMFETPVEGRTLAGLNGENVEDPNGGLGLYGSHTPIPAERELSLFSRTRSLARRKSTSTFIAGMVPSAADGSEGIPSFDESDLNPSRSASQCARPARSEVEFVPQSHQAAPTRARYPGRALPQPKMPSLLGPRPGPRGIPPAVGLDTGQTGNESEPESSVPEALTARDKDLPPQPDDVHDETEQPHGEITATNEEAKEPTKGSHIEIPELAGDGVFPVPGAPVEVELPVPEAPVEVELPLPEVTKAADIAATATGPPADGEEGIPTQPANPNAEEPKEADVPAEEEQVDLPTKTDLDAQLETVRAEARFAFSQSKLLQEQTDAIRTQAEAVRALSPLVTKVDSVHLDIKEIQNSLQIAALSALKQAETPPLDLDAVHDKLDALVLALSKQAISEPNVAPLPEEPVSENKAAANLVPAATPAEVNAPSPIATAVVDEALKTSLTEMTEGQTALADQVKEVLSVVEGIQAARAAQTQQTADMAKYLGQLNGWLEQFVIGSTKEMQNVTGRLDRLVKELAPEPTPAPDGGEPPAPARQGVASLVNQVHDLMLEQKQRTDEDASTAQRVDNLLNQMVEDRNSWTTSLDTVRQENEQLLRAMATDLTSEIRGERLRFVEAMREATSVNVSLHIEEFKNMLNTEVSRNMQELTQMREQKRTLELQLSDYFALMAKTNKASDGAGLKPILPGTTPRAKSPLPLPPTSPQQQA</sequence>
<feature type="compositionally biased region" description="Low complexity" evidence="1">
    <location>
        <begin position="350"/>
        <end position="359"/>
    </location>
</feature>
<reference evidence="2" key="1">
    <citation type="submission" date="2020-04" db="EMBL/GenBank/DDBJ databases">
        <title>Analysis of mating type loci in Filobasidium floriforme.</title>
        <authorList>
            <person name="Nowrousian M."/>
        </authorList>
    </citation>
    <scope>NUCLEOTIDE SEQUENCE</scope>
    <source>
        <strain evidence="2">CBS 6242</strain>
    </source>
</reference>
<feature type="compositionally biased region" description="Acidic residues" evidence="1">
    <location>
        <begin position="102"/>
        <end position="118"/>
    </location>
</feature>
<feature type="region of interest" description="Disordered" evidence="1">
    <location>
        <begin position="637"/>
        <end position="679"/>
    </location>
</feature>